<protein>
    <submittedName>
        <fullName evidence="1">Uncharacterized protein</fullName>
    </submittedName>
</protein>
<dbReference type="EMBL" id="CABBZR010000023">
    <property type="protein sequence ID" value="VSJ54760.1"/>
    <property type="molecule type" value="Genomic_DNA"/>
</dbReference>
<dbReference type="RefSeq" id="WP_001833748.1">
    <property type="nucleotide sequence ID" value="NZ_CIEC02000089.1"/>
</dbReference>
<accession>A0A0T8TXS7</accession>
<sequence>MGLYKNQEKLEEKMKDKESYNKFIPKLYNEELLKNHFKETMCFSRKELNNKSIINQKLIKFPIVGHEVWALFGKEKTGEWRCLQVGQSKNKVKAEIESLIEFMSYDYNQLVDSIKDGVKNRNSTFYSNIYQSSKKSKNEFLYSHIASQYDEFQLCLLDIDKYLGFKNLKFENKHISNIMKIAKPLYAEAKLAFETKSIYWTMYNSGVDGQAIMIFLGDNKD</sequence>
<organism evidence="1 2">
    <name type="scientific">Streptococcus pneumoniae</name>
    <dbReference type="NCBI Taxonomy" id="1313"/>
    <lineage>
        <taxon>Bacteria</taxon>
        <taxon>Bacillati</taxon>
        <taxon>Bacillota</taxon>
        <taxon>Bacilli</taxon>
        <taxon>Lactobacillales</taxon>
        <taxon>Streptococcaceae</taxon>
        <taxon>Streptococcus</taxon>
    </lineage>
</organism>
<dbReference type="AlphaFoldDB" id="A0A0T8TXS7"/>
<evidence type="ECO:0000313" key="1">
    <source>
        <dbReference type="EMBL" id="VSJ54760.1"/>
    </source>
</evidence>
<gene>
    <name evidence="1" type="ORF">SAMEA104154639_01965</name>
</gene>
<reference evidence="1 2" key="1">
    <citation type="submission" date="2019-04" db="EMBL/GenBank/DDBJ databases">
        <authorList>
            <consortium name="Pathogen Informatics"/>
        </authorList>
    </citation>
    <scope>NUCLEOTIDE SEQUENCE [LARGE SCALE GENOMIC DNA]</scope>
    <source>
        <strain evidence="1 2">GPSC38</strain>
    </source>
</reference>
<name>A0A0T8TXS7_STREE</name>
<evidence type="ECO:0000313" key="2">
    <source>
        <dbReference type="Proteomes" id="UP000314170"/>
    </source>
</evidence>
<dbReference type="Proteomes" id="UP000314170">
    <property type="component" value="Unassembled WGS sequence"/>
</dbReference>
<proteinExistence type="predicted"/>